<dbReference type="Pfam" id="PF01288">
    <property type="entry name" value="HPPK"/>
    <property type="match status" value="1"/>
</dbReference>
<evidence type="ECO:0000256" key="3">
    <source>
        <dbReference type="ARBA" id="ARBA00013253"/>
    </source>
</evidence>
<evidence type="ECO:0000256" key="4">
    <source>
        <dbReference type="ARBA" id="ARBA00022679"/>
    </source>
</evidence>
<dbReference type="NCBIfam" id="TIGR01498">
    <property type="entry name" value="folK"/>
    <property type="match status" value="1"/>
</dbReference>
<gene>
    <name evidence="10" type="primary">folK</name>
    <name evidence="10" type="ORF">GCM10008983_15540</name>
</gene>
<evidence type="ECO:0000256" key="5">
    <source>
        <dbReference type="ARBA" id="ARBA00022741"/>
    </source>
</evidence>
<keyword evidence="5" id="KW-0547">Nucleotide-binding</keyword>
<evidence type="ECO:0000256" key="2">
    <source>
        <dbReference type="ARBA" id="ARBA00005051"/>
    </source>
</evidence>
<keyword evidence="11" id="KW-1185">Reference proteome</keyword>
<protein>
    <recommendedName>
        <fullName evidence="3">2-amino-4-hydroxy-6-hydroxymethyldihydropteridine diphosphokinase</fullName>
        <ecNumber evidence="3">2.7.6.3</ecNumber>
    </recommendedName>
</protein>
<evidence type="ECO:0000313" key="11">
    <source>
        <dbReference type="Proteomes" id="UP001501459"/>
    </source>
</evidence>
<keyword evidence="4" id="KW-0808">Transferase</keyword>
<comment type="catalytic activity">
    <reaction evidence="1">
        <text>6-hydroxymethyl-7,8-dihydropterin + ATP = (7,8-dihydropterin-6-yl)methyl diphosphate + AMP + H(+)</text>
        <dbReference type="Rhea" id="RHEA:11412"/>
        <dbReference type="ChEBI" id="CHEBI:15378"/>
        <dbReference type="ChEBI" id="CHEBI:30616"/>
        <dbReference type="ChEBI" id="CHEBI:44841"/>
        <dbReference type="ChEBI" id="CHEBI:72950"/>
        <dbReference type="ChEBI" id="CHEBI:456215"/>
        <dbReference type="EC" id="2.7.6.3"/>
    </reaction>
</comment>
<reference evidence="10 11" key="1">
    <citation type="journal article" date="2019" name="Int. J. Syst. Evol. Microbiol.">
        <title>The Global Catalogue of Microorganisms (GCM) 10K type strain sequencing project: providing services to taxonomists for standard genome sequencing and annotation.</title>
        <authorList>
            <consortium name="The Broad Institute Genomics Platform"/>
            <consortium name="The Broad Institute Genome Sequencing Center for Infectious Disease"/>
            <person name="Wu L."/>
            <person name="Ma J."/>
        </authorList>
    </citation>
    <scope>NUCLEOTIDE SEQUENCE [LARGE SCALE GENOMIC DNA]</scope>
    <source>
        <strain evidence="10 11">JCM 12149</strain>
    </source>
</reference>
<keyword evidence="7" id="KW-0067">ATP-binding</keyword>
<dbReference type="PROSITE" id="PS00794">
    <property type="entry name" value="HPPK"/>
    <property type="match status" value="1"/>
</dbReference>
<evidence type="ECO:0000256" key="6">
    <source>
        <dbReference type="ARBA" id="ARBA00022777"/>
    </source>
</evidence>
<evidence type="ECO:0000256" key="1">
    <source>
        <dbReference type="ARBA" id="ARBA00000198"/>
    </source>
</evidence>
<dbReference type="SUPFAM" id="SSF55083">
    <property type="entry name" value="6-hydroxymethyl-7,8-dihydropterin pyrophosphokinase, HPPK"/>
    <property type="match status" value="1"/>
</dbReference>
<proteinExistence type="predicted"/>
<dbReference type="InterPro" id="IPR035907">
    <property type="entry name" value="Hppk_sf"/>
</dbReference>
<dbReference type="PANTHER" id="PTHR43071:SF1">
    <property type="entry name" value="2-AMINO-4-HYDROXY-6-HYDROXYMETHYLDIHYDROPTERIDINE PYROPHOSPHOKINASE"/>
    <property type="match status" value="1"/>
</dbReference>
<dbReference type="InterPro" id="IPR000550">
    <property type="entry name" value="Hppk"/>
</dbReference>
<comment type="caution">
    <text evidence="10">The sequence shown here is derived from an EMBL/GenBank/DDBJ whole genome shotgun (WGS) entry which is preliminary data.</text>
</comment>
<evidence type="ECO:0000259" key="9">
    <source>
        <dbReference type="PROSITE" id="PS00794"/>
    </source>
</evidence>
<comment type="pathway">
    <text evidence="2">Cofactor biosynthesis; tetrahydrofolate biosynthesis; 2-amino-4-hydroxy-6-hydroxymethyl-7,8-dihydropteridine diphosphate from 7,8-dihydroneopterin triphosphate: step 4/4.</text>
</comment>
<keyword evidence="8" id="KW-0289">Folate biosynthesis</keyword>
<name>A0ABN0Z900_9BACI</name>
<evidence type="ECO:0000256" key="8">
    <source>
        <dbReference type="ARBA" id="ARBA00022909"/>
    </source>
</evidence>
<evidence type="ECO:0000256" key="7">
    <source>
        <dbReference type="ARBA" id="ARBA00022840"/>
    </source>
</evidence>
<feature type="domain" description="7,8-dihydro-6-hydroxymethylpterin-pyrophosphokinase" evidence="9">
    <location>
        <begin position="88"/>
        <end position="99"/>
    </location>
</feature>
<organism evidence="10 11">
    <name type="scientific">Lentibacillus halophilus</name>
    <dbReference type="NCBI Taxonomy" id="295065"/>
    <lineage>
        <taxon>Bacteria</taxon>
        <taxon>Bacillati</taxon>
        <taxon>Bacillota</taxon>
        <taxon>Bacilli</taxon>
        <taxon>Bacillales</taxon>
        <taxon>Bacillaceae</taxon>
        <taxon>Lentibacillus</taxon>
    </lineage>
</organism>
<dbReference type="EMBL" id="BAAADM010000039">
    <property type="protein sequence ID" value="GAA0439497.1"/>
    <property type="molecule type" value="Genomic_DNA"/>
</dbReference>
<dbReference type="RefSeq" id="WP_343752250.1">
    <property type="nucleotide sequence ID" value="NZ_BAAADM010000039.1"/>
</dbReference>
<dbReference type="EC" id="2.7.6.3" evidence="3"/>
<accession>A0ABN0Z900</accession>
<sequence length="170" mass="19764">MNTVYIALGSNVEPKDNYLKEALHLLREHPQVRIIQLSSIYQTAPVGYTNQPDFLNMVIEAETSLSPLVLLEACQRIEHQLERKRDIRFGPRTIDLDILVYNQENRQTEQLTLPHPRMHKRAFVLIPLNEIAPELILPTTGKPISDYMKQFSEREKNDVTRWTTRGSTDK</sequence>
<evidence type="ECO:0000313" key="10">
    <source>
        <dbReference type="EMBL" id="GAA0439497.1"/>
    </source>
</evidence>
<dbReference type="Gene3D" id="3.30.70.560">
    <property type="entry name" value="7,8-Dihydro-6-hydroxymethylpterin-pyrophosphokinase HPPK"/>
    <property type="match status" value="1"/>
</dbReference>
<keyword evidence="6" id="KW-0418">Kinase</keyword>
<dbReference type="CDD" id="cd00483">
    <property type="entry name" value="HPPK"/>
    <property type="match status" value="1"/>
</dbReference>
<dbReference type="PANTHER" id="PTHR43071">
    <property type="entry name" value="2-AMINO-4-HYDROXY-6-HYDROXYMETHYLDIHYDROPTERIDINE PYROPHOSPHOKINASE"/>
    <property type="match status" value="1"/>
</dbReference>
<dbReference type="Proteomes" id="UP001501459">
    <property type="component" value="Unassembled WGS sequence"/>
</dbReference>